<dbReference type="Pfam" id="PF26616">
    <property type="entry name" value="CorA-like"/>
    <property type="match status" value="1"/>
</dbReference>
<evidence type="ECO:0000256" key="1">
    <source>
        <dbReference type="SAM" id="Phobius"/>
    </source>
</evidence>
<sequence>MSTINTFDSLVDCCEEWPKYPRNLLRPCHRPSTLEDYRSTLEKPKAKLFDAGRENIHFLEPISLRRYKEKVITGPDELEKHLGQNSEDPHYGMIFVQSRNSRAPLNCSHESFCYLSSFYQIPASFLDFLFSFGQSMEPLDYHMTGFNGHDTLDVPESDILGIPRLGRSGREHTVQYLLRSVEKSTGPRGEGVWNIRQMAVHHKYDFITGKAFWLNIKANSIMQDRIKEAITEDPKFNPAPEKGLLFSFGTTLMTNLIYLEWCDESWRQCINDLEDKIRTVLEKAKIASVDQQPDLHACAIKVLTSRTNTSAAETPEKSTSMNLTCIDPRQVIGRPLTSYLHSALGKSSQETNVTPLLPVTSKTVAAPITKTDDNLARRLKSLKVLETFSVEELQHLHYLGEQLENFRLVMLLSSQTLRDISEHYQDLTKRDNFPEDQKAECARSVSSFVRRVDRIRKNLEIRVTQIESLRSWLQEGKTLLEGILQYRSVQVSHIFTESSHSQSAKMERIAYKTEQETISMHIITCVTLAFLPGTFVAAFFQSGLIDVNQAAGDVQGAVSFHPGAFKLFAAICFPLMFLIFIFWVILFKFLASRAKKRVMEENLCLV</sequence>
<dbReference type="InterPro" id="IPR058257">
    <property type="entry name" value="CorA-like_dom"/>
</dbReference>
<dbReference type="OrthoDB" id="5396681at2759"/>
<accession>A0A9P5AK71</accession>
<dbReference type="Proteomes" id="UP000730481">
    <property type="component" value="Unassembled WGS sequence"/>
</dbReference>
<organism evidence="3 4">
    <name type="scientific">Fusarium beomiforme</name>
    <dbReference type="NCBI Taxonomy" id="44412"/>
    <lineage>
        <taxon>Eukaryota</taxon>
        <taxon>Fungi</taxon>
        <taxon>Dikarya</taxon>
        <taxon>Ascomycota</taxon>
        <taxon>Pezizomycotina</taxon>
        <taxon>Sordariomycetes</taxon>
        <taxon>Hypocreomycetidae</taxon>
        <taxon>Hypocreales</taxon>
        <taxon>Nectriaceae</taxon>
        <taxon>Fusarium</taxon>
        <taxon>Fusarium burgessii species complex</taxon>
    </lineage>
</organism>
<evidence type="ECO:0000313" key="4">
    <source>
        <dbReference type="Proteomes" id="UP000730481"/>
    </source>
</evidence>
<evidence type="ECO:0000313" key="3">
    <source>
        <dbReference type="EMBL" id="KAF4340251.1"/>
    </source>
</evidence>
<gene>
    <name evidence="3" type="ORF">FBEOM_5826</name>
</gene>
<keyword evidence="1" id="KW-1133">Transmembrane helix</keyword>
<keyword evidence="1" id="KW-0472">Membrane</keyword>
<feature type="transmembrane region" description="Helical" evidence="1">
    <location>
        <begin position="567"/>
        <end position="590"/>
    </location>
</feature>
<keyword evidence="3" id="KW-0418">Kinase</keyword>
<feature type="domain" description="CorA-like transporter" evidence="2">
    <location>
        <begin position="13"/>
        <end position="284"/>
    </location>
</feature>
<feature type="transmembrane region" description="Helical" evidence="1">
    <location>
        <begin position="518"/>
        <end position="540"/>
    </location>
</feature>
<name>A0A9P5AK71_9HYPO</name>
<evidence type="ECO:0000259" key="2">
    <source>
        <dbReference type="Pfam" id="PF26616"/>
    </source>
</evidence>
<reference evidence="3" key="1">
    <citation type="journal article" date="2017" name="Mycologia">
        <title>Fusarium algeriense, sp. nov., a novel toxigenic crown rot pathogen of durum wheat from Algeria is nested in the Fusarium burgessii species complex.</title>
        <authorList>
            <person name="Laraba I."/>
            <person name="Keddad A."/>
            <person name="Boureghda H."/>
            <person name="Abdallah N."/>
            <person name="Vaughan M.M."/>
            <person name="Proctor R.H."/>
            <person name="Busman M."/>
            <person name="O'Donnell K."/>
        </authorList>
    </citation>
    <scope>NUCLEOTIDE SEQUENCE</scope>
    <source>
        <strain evidence="3">NRRL 25174</strain>
    </source>
</reference>
<proteinExistence type="predicted"/>
<protein>
    <submittedName>
        <fullName evidence="3">Serine threonine kinase</fullName>
    </submittedName>
</protein>
<dbReference type="GO" id="GO:0016301">
    <property type="term" value="F:kinase activity"/>
    <property type="evidence" value="ECO:0007669"/>
    <property type="project" value="UniProtKB-KW"/>
</dbReference>
<keyword evidence="1" id="KW-0812">Transmembrane</keyword>
<keyword evidence="3" id="KW-0808">Transferase</keyword>
<comment type="caution">
    <text evidence="3">The sequence shown here is derived from an EMBL/GenBank/DDBJ whole genome shotgun (WGS) entry which is preliminary data.</text>
</comment>
<dbReference type="EMBL" id="PVQB02000244">
    <property type="protein sequence ID" value="KAF4340251.1"/>
    <property type="molecule type" value="Genomic_DNA"/>
</dbReference>
<keyword evidence="4" id="KW-1185">Reference proteome</keyword>
<dbReference type="AlphaFoldDB" id="A0A9P5AK71"/>
<reference evidence="3" key="2">
    <citation type="submission" date="2020-02" db="EMBL/GenBank/DDBJ databases">
        <title>Identification and distribution of gene clusters putatively required for synthesis of sphingolipid metabolism inhibitors in phylogenetically diverse species of the filamentous fungus Fusarium.</title>
        <authorList>
            <person name="Kim H.-S."/>
            <person name="Busman M."/>
            <person name="Brown D.W."/>
            <person name="Divon H."/>
            <person name="Uhlig S."/>
            <person name="Proctor R.H."/>
        </authorList>
    </citation>
    <scope>NUCLEOTIDE SEQUENCE</scope>
    <source>
        <strain evidence="3">NRRL 25174</strain>
    </source>
</reference>